<evidence type="ECO:0000259" key="1">
    <source>
        <dbReference type="SMART" id="SM00382"/>
    </source>
</evidence>
<protein>
    <submittedName>
        <fullName evidence="2">ATPase, putative</fullName>
    </submittedName>
</protein>
<evidence type="ECO:0000313" key="3">
    <source>
        <dbReference type="Proteomes" id="UP000007721"/>
    </source>
</evidence>
<accession>B9M9L9</accession>
<gene>
    <name evidence="2" type="ordered locus">Geob_2237</name>
</gene>
<dbReference type="InterPro" id="IPR049945">
    <property type="entry name" value="AAA_22"/>
</dbReference>
<dbReference type="eggNOG" id="COG3267">
    <property type="taxonomic scope" value="Bacteria"/>
</dbReference>
<dbReference type="EMBL" id="CP001390">
    <property type="protein sequence ID" value="ACM20591.1"/>
    <property type="molecule type" value="Genomic_DNA"/>
</dbReference>
<dbReference type="Proteomes" id="UP000007721">
    <property type="component" value="Chromosome"/>
</dbReference>
<evidence type="ECO:0000313" key="2">
    <source>
        <dbReference type="EMBL" id="ACM20591.1"/>
    </source>
</evidence>
<dbReference type="SUPFAM" id="SSF52540">
    <property type="entry name" value="P-loop containing nucleoside triphosphate hydrolases"/>
    <property type="match status" value="1"/>
</dbReference>
<dbReference type="HOGENOM" id="CLU_024125_3_0_7"/>
<dbReference type="RefSeq" id="WP_012647320.1">
    <property type="nucleotide sequence ID" value="NC_011979.1"/>
</dbReference>
<dbReference type="GO" id="GO:0016887">
    <property type="term" value="F:ATP hydrolysis activity"/>
    <property type="evidence" value="ECO:0007669"/>
    <property type="project" value="InterPro"/>
</dbReference>
<dbReference type="InterPro" id="IPR003593">
    <property type="entry name" value="AAA+_ATPase"/>
</dbReference>
<feature type="domain" description="AAA+ ATPase" evidence="1">
    <location>
        <begin position="42"/>
        <end position="184"/>
    </location>
</feature>
<dbReference type="Pfam" id="PF13401">
    <property type="entry name" value="AAA_22"/>
    <property type="match status" value="1"/>
</dbReference>
<dbReference type="InterPro" id="IPR027417">
    <property type="entry name" value="P-loop_NTPase"/>
</dbReference>
<dbReference type="AlphaFoldDB" id="B9M9L9"/>
<sequence length="283" mass="32367">MYLEYYGFREKPFSITPNPRFIFLSKNHQEAFAHLLYGVNSRCGFIQLTGEVGTGKTTVLRTFLNRLDEDGYRTALIFNPCLSSDELLRTINRDFAIPHEDLSRAQLLEVLNTFLLEQREAGRIVVLVIDEAQNLAADVLEQIRLISNLETETEKLIQIILAGQPELEKLLARTELRQLKQRILVRYHLLPMDFEDTKGYVEHRLELASGGVIFSASALKKIFRYSGGIPRLINIVCDRALLVGFAEGSREIRGGMAGTAIAEVENSRRGWWKRLWCRLRLAD</sequence>
<dbReference type="PANTHER" id="PTHR35894">
    <property type="entry name" value="GENERAL SECRETION PATHWAY PROTEIN A-RELATED"/>
    <property type="match status" value="1"/>
</dbReference>
<dbReference type="KEGG" id="geo:Geob_2237"/>
<dbReference type="SMART" id="SM00382">
    <property type="entry name" value="AAA"/>
    <property type="match status" value="1"/>
</dbReference>
<keyword evidence="3" id="KW-1185">Reference proteome</keyword>
<name>B9M9L9_GEODF</name>
<dbReference type="CDD" id="cd00009">
    <property type="entry name" value="AAA"/>
    <property type="match status" value="1"/>
</dbReference>
<dbReference type="STRING" id="316067.Geob_2237"/>
<dbReference type="OrthoDB" id="9779230at2"/>
<reference evidence="2 3" key="1">
    <citation type="submission" date="2009-01" db="EMBL/GenBank/DDBJ databases">
        <title>Complete sequence of Geobacter sp. FRC-32.</title>
        <authorList>
            <consortium name="US DOE Joint Genome Institute"/>
            <person name="Lucas S."/>
            <person name="Copeland A."/>
            <person name="Lapidus A."/>
            <person name="Glavina del Rio T."/>
            <person name="Dalin E."/>
            <person name="Tice H."/>
            <person name="Bruce D."/>
            <person name="Goodwin L."/>
            <person name="Pitluck S."/>
            <person name="Saunders E."/>
            <person name="Brettin T."/>
            <person name="Detter J.C."/>
            <person name="Han C."/>
            <person name="Larimer F."/>
            <person name="Land M."/>
            <person name="Hauser L."/>
            <person name="Kyrpides N."/>
            <person name="Ovchinnikova G."/>
            <person name="Kostka J."/>
            <person name="Richardson P."/>
        </authorList>
    </citation>
    <scope>NUCLEOTIDE SEQUENCE [LARGE SCALE GENOMIC DNA]</scope>
    <source>
        <strain evidence="3">DSM 22248 / JCM 15807 / FRC-32</strain>
    </source>
</reference>
<proteinExistence type="predicted"/>
<dbReference type="PANTHER" id="PTHR35894:SF1">
    <property type="entry name" value="PHOSPHORIBULOKINASE _ URIDINE KINASE FAMILY"/>
    <property type="match status" value="1"/>
</dbReference>
<dbReference type="InterPro" id="IPR052026">
    <property type="entry name" value="ExeA_AAA_ATPase_DNA-bind"/>
</dbReference>
<dbReference type="Gene3D" id="3.40.50.300">
    <property type="entry name" value="P-loop containing nucleotide triphosphate hydrolases"/>
    <property type="match status" value="1"/>
</dbReference>
<organism evidence="2 3">
    <name type="scientific">Geotalea daltonii (strain DSM 22248 / JCM 15807 / FRC-32)</name>
    <name type="common">Geobacter daltonii</name>
    <dbReference type="NCBI Taxonomy" id="316067"/>
    <lineage>
        <taxon>Bacteria</taxon>
        <taxon>Pseudomonadati</taxon>
        <taxon>Thermodesulfobacteriota</taxon>
        <taxon>Desulfuromonadia</taxon>
        <taxon>Geobacterales</taxon>
        <taxon>Geobacteraceae</taxon>
        <taxon>Geotalea</taxon>
    </lineage>
</organism>